<feature type="transmembrane region" description="Helical" evidence="1">
    <location>
        <begin position="97"/>
        <end position="121"/>
    </location>
</feature>
<dbReference type="InterPro" id="IPR055896">
    <property type="entry name" value="DUF7473"/>
</dbReference>
<reference evidence="2 3" key="1">
    <citation type="submission" date="2015-12" db="EMBL/GenBank/DDBJ databases">
        <title>Haloferax profundi sp. nov. isolated from the Discovery deep brine-seawater interface in the Red Sea.</title>
        <authorList>
            <person name="Zhang G."/>
            <person name="Stingl U."/>
            <person name="Rashid M."/>
        </authorList>
    </citation>
    <scope>NUCLEOTIDE SEQUENCE [LARGE SCALE GENOMIC DNA]</scope>
    <source>
        <strain evidence="2 3">SB29</strain>
    </source>
</reference>
<dbReference type="Proteomes" id="UP000053157">
    <property type="component" value="Unassembled WGS sequence"/>
</dbReference>
<evidence type="ECO:0000256" key="1">
    <source>
        <dbReference type="SAM" id="Phobius"/>
    </source>
</evidence>
<keyword evidence="1" id="KW-1133">Transmembrane helix</keyword>
<sequence>MDALILQTAASGAPVTAVAGTFALFALFLSLTAHIAVRNVLGDVELKKAFAVGPVPAAIAVVFTTFGWNSFVALALAIGLDFTLVKYLYGRSNRLSAYVVFIHFVVTVILGFVLFGLLVILTSAPL</sequence>
<keyword evidence="3" id="KW-1185">Reference proteome</keyword>
<organism evidence="2 3">
    <name type="scientific">Haloferax profundi</name>
    <dbReference type="NCBI Taxonomy" id="1544718"/>
    <lineage>
        <taxon>Archaea</taxon>
        <taxon>Methanobacteriati</taxon>
        <taxon>Methanobacteriota</taxon>
        <taxon>Stenosarchaea group</taxon>
        <taxon>Halobacteria</taxon>
        <taxon>Halobacteriales</taxon>
        <taxon>Haloferacaceae</taxon>
        <taxon>Haloferax</taxon>
    </lineage>
</organism>
<gene>
    <name evidence="2" type="ORF">AUR66_10485</name>
</gene>
<dbReference type="EMBL" id="LOPV01000101">
    <property type="protein sequence ID" value="KTG29418.1"/>
    <property type="molecule type" value="Genomic_DNA"/>
</dbReference>
<feature type="transmembrane region" description="Helical" evidence="1">
    <location>
        <begin position="57"/>
        <end position="85"/>
    </location>
</feature>
<dbReference type="Pfam" id="PF24285">
    <property type="entry name" value="DUF7473"/>
    <property type="match status" value="1"/>
</dbReference>
<keyword evidence="1" id="KW-0472">Membrane</keyword>
<evidence type="ECO:0000313" key="2">
    <source>
        <dbReference type="EMBL" id="KTG29418.1"/>
    </source>
</evidence>
<proteinExistence type="predicted"/>
<dbReference type="AlphaFoldDB" id="A0A0W1SSM2"/>
<evidence type="ECO:0000313" key="3">
    <source>
        <dbReference type="Proteomes" id="UP000053157"/>
    </source>
</evidence>
<dbReference type="RefSeq" id="WP_058571485.1">
    <property type="nucleotide sequence ID" value="NZ_LOPV01000101.1"/>
</dbReference>
<name>A0A0W1SSM2_9EURY</name>
<evidence type="ECO:0008006" key="4">
    <source>
        <dbReference type="Google" id="ProtNLM"/>
    </source>
</evidence>
<protein>
    <recommendedName>
        <fullName evidence="4">Yip1 domain-containing protein</fullName>
    </recommendedName>
</protein>
<comment type="caution">
    <text evidence="2">The sequence shown here is derived from an EMBL/GenBank/DDBJ whole genome shotgun (WGS) entry which is preliminary data.</text>
</comment>
<feature type="transmembrane region" description="Helical" evidence="1">
    <location>
        <begin position="12"/>
        <end position="37"/>
    </location>
</feature>
<accession>A0A0W1SSM2</accession>
<keyword evidence="1" id="KW-0812">Transmembrane</keyword>
<dbReference type="OrthoDB" id="326734at2157"/>